<evidence type="ECO:0000256" key="6">
    <source>
        <dbReference type="ARBA" id="ARBA00023136"/>
    </source>
</evidence>
<name>A0ABV4YFF1_9CYAN</name>
<dbReference type="Pfam" id="PF07228">
    <property type="entry name" value="SpoIIE"/>
    <property type="match status" value="1"/>
</dbReference>
<dbReference type="InterPro" id="IPR036457">
    <property type="entry name" value="PPM-type-like_dom_sf"/>
</dbReference>
<dbReference type="Gene3D" id="3.60.40.10">
    <property type="entry name" value="PPM-type phosphatase domain"/>
    <property type="match status" value="1"/>
</dbReference>
<dbReference type="Proteomes" id="UP001576776">
    <property type="component" value="Unassembled WGS sequence"/>
</dbReference>
<evidence type="ECO:0000256" key="3">
    <source>
        <dbReference type="ARBA" id="ARBA00022692"/>
    </source>
</evidence>
<sequence length="720" mass="81219">MTYSKSIFNHKFRLRTTLVVPFVLQIVGTVSLVGYLSFRNGQQVVNDLAGQLQHEISSRIQERVQDYMEPPHLVNQINEDATRLGLLDFNDLESGRKYFWKQVLRFKSIGHVGFANEKGQYLRVGWVNRSVGSEQPQLAAQLKLGIGDLIYYKLDKDGNPIEVAKTVANYDVRQRPLYTSVLKNNRAAWSEVYINFGYGSLQINASSPYYDQQGNFIGVFTSQIGLDQIRNFLQTLKIGKSGQVFLIEPSGELIATSLENQPLTVGTGEAQKRLKAQESSNLIMRQSMEYLKTRFSDLQQIQKTTRLSFNLEGEKQFLEVSPLIDEYGLHWLIVVVVPESDFMEQINANTRNTFLLCLAALGLAIALGILTARWITRPIERITQAAEAMTDGKLSQHLPPSRILEVDRLSNSFNIMAKQLKESFHSLEEKVQERTAELATASAEIAALNDRLKAENLRMGAELDILKQMQQMILPTLEELQIEGLDIAGFMEPADEVGGDYYDVLQIDGVLTVGMGDVTGHGLESGILMLMTQTAVRTLKEIREQDTVRFLATLNRTIYKNVQRMNSDKNLTLVVLNYAEGKVSISGQHEETIVVRNGGKIERIDTIDLGFPIGLTDEISDFISDTIVELHPGDGIVLYTDGVTEAMDIHKQQYGLERLCEIIGQNWWRSAEEIKQVIIEDVRKYIGNQKVFDDLSLLVLKRKSEVSEQVEEAEKAMLEV</sequence>
<evidence type="ECO:0000259" key="9">
    <source>
        <dbReference type="PROSITE" id="PS50885"/>
    </source>
</evidence>
<dbReference type="Pfam" id="PF00672">
    <property type="entry name" value="HAMP"/>
    <property type="match status" value="1"/>
</dbReference>
<evidence type="ECO:0000256" key="8">
    <source>
        <dbReference type="SAM" id="Phobius"/>
    </source>
</evidence>
<accession>A0ABV4YFF1</accession>
<evidence type="ECO:0000256" key="2">
    <source>
        <dbReference type="ARBA" id="ARBA00022475"/>
    </source>
</evidence>
<dbReference type="SMART" id="SM00304">
    <property type="entry name" value="HAMP"/>
    <property type="match status" value="1"/>
</dbReference>
<evidence type="ECO:0000313" key="11">
    <source>
        <dbReference type="Proteomes" id="UP001576776"/>
    </source>
</evidence>
<comment type="subcellular location">
    <subcellularLocation>
        <location evidence="1">Cell membrane</location>
        <topology evidence="1">Multi-pass membrane protein</topology>
    </subcellularLocation>
</comment>
<evidence type="ECO:0000256" key="5">
    <source>
        <dbReference type="ARBA" id="ARBA00022989"/>
    </source>
</evidence>
<evidence type="ECO:0000256" key="1">
    <source>
        <dbReference type="ARBA" id="ARBA00004651"/>
    </source>
</evidence>
<dbReference type="InterPro" id="IPR052016">
    <property type="entry name" value="Bact_Sigma-Reg"/>
</dbReference>
<protein>
    <submittedName>
        <fullName evidence="10">SpoIIE family protein phosphatase</fullName>
    </submittedName>
</protein>
<reference evidence="10 11" key="1">
    <citation type="submission" date="2024-09" db="EMBL/GenBank/DDBJ databases">
        <title>Floridaenema gen nov. (Aerosakkonemataceae, Aerosakkonematales ord. nov., Cyanobacteria) from benthic tropical and subtropical fresh waters, with the description of four new species.</title>
        <authorList>
            <person name="Moretto J.A."/>
            <person name="Berthold D.E."/>
            <person name="Lefler F.W."/>
            <person name="Huang I.-S."/>
            <person name="Laughinghouse H. IV."/>
        </authorList>
    </citation>
    <scope>NUCLEOTIDE SEQUENCE [LARGE SCALE GENOMIC DNA]</scope>
    <source>
        <strain evidence="10 11">BLCC-F154</strain>
    </source>
</reference>
<keyword evidence="5 8" id="KW-1133">Transmembrane helix</keyword>
<dbReference type="PANTHER" id="PTHR43156">
    <property type="entry name" value="STAGE II SPORULATION PROTEIN E-RELATED"/>
    <property type="match status" value="1"/>
</dbReference>
<keyword evidence="7" id="KW-0175">Coiled coil</keyword>
<keyword evidence="2" id="KW-1003">Cell membrane</keyword>
<dbReference type="SMART" id="SM00331">
    <property type="entry name" value="PP2C_SIG"/>
    <property type="match status" value="1"/>
</dbReference>
<dbReference type="EMBL" id="JBHFNS010000073">
    <property type="protein sequence ID" value="MFB2937482.1"/>
    <property type="molecule type" value="Genomic_DNA"/>
</dbReference>
<feature type="coiled-coil region" evidence="7">
    <location>
        <begin position="417"/>
        <end position="458"/>
    </location>
</feature>
<comment type="caution">
    <text evidence="10">The sequence shown here is derived from an EMBL/GenBank/DDBJ whole genome shotgun (WGS) entry which is preliminary data.</text>
</comment>
<dbReference type="SUPFAM" id="SSF158472">
    <property type="entry name" value="HAMP domain-like"/>
    <property type="match status" value="1"/>
</dbReference>
<dbReference type="PROSITE" id="PS50885">
    <property type="entry name" value="HAMP"/>
    <property type="match status" value="1"/>
</dbReference>
<proteinExistence type="predicted"/>
<dbReference type="PANTHER" id="PTHR43156:SF2">
    <property type="entry name" value="STAGE II SPORULATION PROTEIN E"/>
    <property type="match status" value="1"/>
</dbReference>
<gene>
    <name evidence="10" type="ORF">ACE1B6_19715</name>
</gene>
<dbReference type="Gene3D" id="3.30.450.20">
    <property type="entry name" value="PAS domain"/>
    <property type="match status" value="1"/>
</dbReference>
<feature type="transmembrane region" description="Helical" evidence="8">
    <location>
        <begin position="353"/>
        <end position="375"/>
    </location>
</feature>
<dbReference type="Gene3D" id="6.10.340.10">
    <property type="match status" value="1"/>
</dbReference>
<organism evidence="10 11">
    <name type="scientific">Floridaenema fluviatile BLCC-F154</name>
    <dbReference type="NCBI Taxonomy" id="3153640"/>
    <lineage>
        <taxon>Bacteria</taxon>
        <taxon>Bacillati</taxon>
        <taxon>Cyanobacteriota</taxon>
        <taxon>Cyanophyceae</taxon>
        <taxon>Oscillatoriophycideae</taxon>
        <taxon>Aerosakkonematales</taxon>
        <taxon>Aerosakkonemataceae</taxon>
        <taxon>Floridanema</taxon>
        <taxon>Floridanema fluviatile</taxon>
    </lineage>
</organism>
<keyword evidence="3 8" id="KW-0812">Transmembrane</keyword>
<dbReference type="InterPro" id="IPR001932">
    <property type="entry name" value="PPM-type_phosphatase-like_dom"/>
</dbReference>
<dbReference type="CDD" id="cd06225">
    <property type="entry name" value="HAMP"/>
    <property type="match status" value="1"/>
</dbReference>
<dbReference type="RefSeq" id="WP_413258963.1">
    <property type="nucleotide sequence ID" value="NZ_JBHFNS010000073.1"/>
</dbReference>
<keyword evidence="11" id="KW-1185">Reference proteome</keyword>
<evidence type="ECO:0000313" key="10">
    <source>
        <dbReference type="EMBL" id="MFB2937482.1"/>
    </source>
</evidence>
<feature type="domain" description="HAMP" evidence="9">
    <location>
        <begin position="373"/>
        <end position="425"/>
    </location>
</feature>
<evidence type="ECO:0000256" key="4">
    <source>
        <dbReference type="ARBA" id="ARBA00022801"/>
    </source>
</evidence>
<dbReference type="InterPro" id="IPR003660">
    <property type="entry name" value="HAMP_dom"/>
</dbReference>
<evidence type="ECO:0000256" key="7">
    <source>
        <dbReference type="SAM" id="Coils"/>
    </source>
</evidence>
<keyword evidence="6 8" id="KW-0472">Membrane</keyword>
<feature type="transmembrane region" description="Helical" evidence="8">
    <location>
        <begin position="12"/>
        <end position="38"/>
    </location>
</feature>
<dbReference type="InterPro" id="IPR033479">
    <property type="entry name" value="dCache_1"/>
</dbReference>
<keyword evidence="4" id="KW-0378">Hydrolase</keyword>
<dbReference type="Pfam" id="PF02743">
    <property type="entry name" value="dCache_1"/>
    <property type="match status" value="1"/>
</dbReference>